<reference evidence="2" key="1">
    <citation type="submission" date="2024-04" db="EMBL/GenBank/DDBJ databases">
        <title>Mariniflexile litorale, isolated from the shallow sediments of the Sea of Japan.</title>
        <authorList>
            <person name="Romanenko L."/>
            <person name="Isaeva M."/>
        </authorList>
    </citation>
    <scope>NUCLEOTIDE SEQUENCE [LARGE SCALE GENOMIC DNA]</scope>
    <source>
        <strain evidence="2">KMM 9835</strain>
    </source>
</reference>
<dbReference type="Gene3D" id="1.10.1200.10">
    <property type="entry name" value="ACP-like"/>
    <property type="match status" value="1"/>
</dbReference>
<dbReference type="RefSeq" id="WP_308991962.1">
    <property type="nucleotide sequence ID" value="NZ_CP155618.1"/>
</dbReference>
<dbReference type="KEGG" id="mlil:QLS71_016900"/>
<gene>
    <name evidence="2" type="ORF">QLS71_016900</name>
</gene>
<feature type="domain" description="Carrier" evidence="1">
    <location>
        <begin position="1"/>
        <end position="78"/>
    </location>
</feature>
<dbReference type="EMBL" id="CP155618">
    <property type="protein sequence ID" value="XBL13986.1"/>
    <property type="molecule type" value="Genomic_DNA"/>
</dbReference>
<evidence type="ECO:0000259" key="1">
    <source>
        <dbReference type="PROSITE" id="PS50075"/>
    </source>
</evidence>
<accession>A0AAU7EGI0</accession>
<proteinExistence type="predicted"/>
<protein>
    <submittedName>
        <fullName evidence="2">Acyl carrier protein</fullName>
    </submittedName>
</protein>
<name>A0AAU7EGI0_9FLAO</name>
<dbReference type="SUPFAM" id="SSF47336">
    <property type="entry name" value="ACP-like"/>
    <property type="match status" value="1"/>
</dbReference>
<dbReference type="InterPro" id="IPR036736">
    <property type="entry name" value="ACP-like_sf"/>
</dbReference>
<evidence type="ECO:0000313" key="2">
    <source>
        <dbReference type="EMBL" id="XBL13986.1"/>
    </source>
</evidence>
<dbReference type="Proteomes" id="UP001224325">
    <property type="component" value="Chromosome"/>
</dbReference>
<dbReference type="InterPro" id="IPR009081">
    <property type="entry name" value="PP-bd_ACP"/>
</dbReference>
<dbReference type="PROSITE" id="PS50075">
    <property type="entry name" value="CARRIER"/>
    <property type="match status" value="1"/>
</dbReference>
<evidence type="ECO:0000313" key="3">
    <source>
        <dbReference type="Proteomes" id="UP001224325"/>
    </source>
</evidence>
<dbReference type="AlphaFoldDB" id="A0AAU7EGI0"/>
<organism evidence="2 3">
    <name type="scientific">Mariniflexile litorale</name>
    <dbReference type="NCBI Taxonomy" id="3045158"/>
    <lineage>
        <taxon>Bacteria</taxon>
        <taxon>Pseudomonadati</taxon>
        <taxon>Bacteroidota</taxon>
        <taxon>Flavobacteriia</taxon>
        <taxon>Flavobacteriales</taxon>
        <taxon>Flavobacteriaceae</taxon>
        <taxon>Mariniflexile</taxon>
    </lineage>
</organism>
<keyword evidence="3" id="KW-1185">Reference proteome</keyword>
<sequence length="79" mass="9124">MDSTILDKIKVIFSNVLEHSDFNLTESTTTKDVNGWESSTHMMIITEVETEFDIEFELDELWSMKNVGDLVRIIALKTQ</sequence>